<keyword evidence="5 6" id="KW-0472">Membrane</keyword>
<comment type="subcellular location">
    <subcellularLocation>
        <location evidence="1">Cell membrane</location>
        <topology evidence="1">Multi-pass membrane protein</topology>
    </subcellularLocation>
</comment>
<dbReference type="PANTHER" id="PTHR30086">
    <property type="entry name" value="ARGININE EXPORTER PROTEIN ARGO"/>
    <property type="match status" value="1"/>
</dbReference>
<dbReference type="Proteomes" id="UP000007460">
    <property type="component" value="Chromosome"/>
</dbReference>
<dbReference type="HOGENOM" id="CLU_079569_1_1_5"/>
<evidence type="ECO:0000256" key="6">
    <source>
        <dbReference type="SAM" id="Phobius"/>
    </source>
</evidence>
<evidence type="ECO:0000256" key="3">
    <source>
        <dbReference type="ARBA" id="ARBA00022692"/>
    </source>
</evidence>
<feature type="transmembrane region" description="Helical" evidence="6">
    <location>
        <begin position="139"/>
        <end position="158"/>
    </location>
</feature>
<dbReference type="RefSeq" id="WP_013045773.1">
    <property type="nucleotide sequence ID" value="NC_014010.1"/>
</dbReference>
<proteinExistence type="predicted"/>
<keyword evidence="8" id="KW-1185">Reference proteome</keyword>
<dbReference type="GO" id="GO:0005886">
    <property type="term" value="C:plasma membrane"/>
    <property type="evidence" value="ECO:0007669"/>
    <property type="project" value="UniProtKB-SubCell"/>
</dbReference>
<keyword evidence="2" id="KW-1003">Cell membrane</keyword>
<organism evidence="7 8">
    <name type="scientific">Puniceispirillum marinum (strain IMCC1322)</name>
    <dbReference type="NCBI Taxonomy" id="488538"/>
    <lineage>
        <taxon>Bacteria</taxon>
        <taxon>Pseudomonadati</taxon>
        <taxon>Pseudomonadota</taxon>
        <taxon>Alphaproteobacteria</taxon>
        <taxon>Candidatus Puniceispirillales</taxon>
        <taxon>Candidatus Puniceispirillaceae</taxon>
        <taxon>Candidatus Puniceispirillum</taxon>
    </lineage>
</organism>
<evidence type="ECO:0000313" key="8">
    <source>
        <dbReference type="Proteomes" id="UP000007460"/>
    </source>
</evidence>
<protein>
    <submittedName>
        <fullName evidence="7">Transporter, LysE family</fullName>
        <ecNumber evidence="7">1.6.5.-</ecNumber>
    </submittedName>
</protein>
<dbReference type="GO" id="GO:0016491">
    <property type="term" value="F:oxidoreductase activity"/>
    <property type="evidence" value="ECO:0007669"/>
    <property type="project" value="UniProtKB-KW"/>
</dbReference>
<dbReference type="KEGG" id="apb:SAR116_0901"/>
<evidence type="ECO:0000256" key="1">
    <source>
        <dbReference type="ARBA" id="ARBA00004651"/>
    </source>
</evidence>
<keyword evidence="3 6" id="KW-0812">Transmembrane</keyword>
<feature type="transmembrane region" description="Helical" evidence="6">
    <location>
        <begin position="178"/>
        <end position="198"/>
    </location>
</feature>
<dbReference type="STRING" id="488538.SAR116_0901"/>
<name>D5BS97_PUNMI</name>
<keyword evidence="4 6" id="KW-1133">Transmembrane helix</keyword>
<reference evidence="7 8" key="1">
    <citation type="journal article" date="2010" name="J. Bacteriol.">
        <title>Complete genome sequence of "Candidatus Puniceispirillum marinum" IMCC1322, a representative of the SAR116 clade in the Alphaproteobacteria.</title>
        <authorList>
            <person name="Oh H.M."/>
            <person name="Kwon K.K."/>
            <person name="Kang I."/>
            <person name="Kang S.G."/>
            <person name="Lee J.H."/>
            <person name="Kim S.J."/>
            <person name="Cho J.C."/>
        </authorList>
    </citation>
    <scope>NUCLEOTIDE SEQUENCE [LARGE SCALE GENOMIC DNA]</scope>
    <source>
        <strain evidence="7 8">IMCC1322</strain>
    </source>
</reference>
<accession>D5BS97</accession>
<dbReference type="GO" id="GO:0015171">
    <property type="term" value="F:amino acid transmembrane transporter activity"/>
    <property type="evidence" value="ECO:0007669"/>
    <property type="project" value="TreeGrafter"/>
</dbReference>
<keyword evidence="7" id="KW-0560">Oxidoreductase</keyword>
<dbReference type="PANTHER" id="PTHR30086:SF20">
    <property type="entry name" value="ARGININE EXPORTER PROTEIN ARGO-RELATED"/>
    <property type="match status" value="1"/>
</dbReference>
<evidence type="ECO:0000256" key="4">
    <source>
        <dbReference type="ARBA" id="ARBA00022989"/>
    </source>
</evidence>
<dbReference type="eggNOG" id="COG1280">
    <property type="taxonomic scope" value="Bacteria"/>
</dbReference>
<dbReference type="AlphaFoldDB" id="D5BS97"/>
<dbReference type="Pfam" id="PF01810">
    <property type="entry name" value="LysE"/>
    <property type="match status" value="1"/>
</dbReference>
<feature type="transmembrane region" description="Helical" evidence="6">
    <location>
        <begin position="68"/>
        <end position="87"/>
    </location>
</feature>
<sequence length="200" mass="21189">MLSFVIAVFLLLITPGPGVLSTAGVGTAYGMRAGISYVTGLFLGSNLVGLLVISGLAAIMLDIPVIRIALAVLSAGYLSYLAAKIAFSGARIAIINPTKPPAIFAGIMLQLINPKAYAVNTTFFSGFAFYPDSFLTETIIKLLILNAIWIPVHIGWLYAGHRLRSLDITGTAQRRINLFMAVCLIGVVGLSLISILGYSI</sequence>
<evidence type="ECO:0000256" key="2">
    <source>
        <dbReference type="ARBA" id="ARBA00022475"/>
    </source>
</evidence>
<dbReference type="EC" id="1.6.5.-" evidence="7"/>
<dbReference type="EMBL" id="CP001751">
    <property type="protein sequence ID" value="ADE39144.1"/>
    <property type="molecule type" value="Genomic_DNA"/>
</dbReference>
<dbReference type="InterPro" id="IPR001123">
    <property type="entry name" value="LeuE-type"/>
</dbReference>
<dbReference type="OrthoDB" id="7724143at2"/>
<evidence type="ECO:0000256" key="5">
    <source>
        <dbReference type="ARBA" id="ARBA00023136"/>
    </source>
</evidence>
<evidence type="ECO:0000313" key="7">
    <source>
        <dbReference type="EMBL" id="ADE39144.1"/>
    </source>
</evidence>
<feature type="transmembrane region" description="Helical" evidence="6">
    <location>
        <begin position="37"/>
        <end position="61"/>
    </location>
</feature>
<gene>
    <name evidence="7" type="ordered locus">SAR116_0901</name>
</gene>